<accession>A0A1Q8VCN3</accession>
<feature type="transmembrane region" description="Helical" evidence="5">
    <location>
        <begin position="167"/>
        <end position="188"/>
    </location>
</feature>
<dbReference type="OrthoDB" id="146345at2"/>
<dbReference type="RefSeq" id="WP_075376122.1">
    <property type="nucleotide sequence ID" value="NZ_MSKJ01000005.1"/>
</dbReference>
<dbReference type="PROSITE" id="PS50850">
    <property type="entry name" value="MFS"/>
    <property type="match status" value="1"/>
</dbReference>
<dbReference type="CDD" id="cd17355">
    <property type="entry name" value="MFS_YcxA_like"/>
    <property type="match status" value="1"/>
</dbReference>
<evidence type="ECO:0000256" key="2">
    <source>
        <dbReference type="ARBA" id="ARBA00022692"/>
    </source>
</evidence>
<proteinExistence type="predicted"/>
<dbReference type="GO" id="GO:0022857">
    <property type="term" value="F:transmembrane transporter activity"/>
    <property type="evidence" value="ECO:0007669"/>
    <property type="project" value="InterPro"/>
</dbReference>
<feature type="domain" description="Major facilitator superfamily (MFS) profile" evidence="6">
    <location>
        <begin position="11"/>
        <end position="400"/>
    </location>
</feature>
<evidence type="ECO:0000313" key="7">
    <source>
        <dbReference type="EMBL" id="OLO45850.1"/>
    </source>
</evidence>
<dbReference type="SUPFAM" id="SSF103473">
    <property type="entry name" value="MFS general substrate transporter"/>
    <property type="match status" value="1"/>
</dbReference>
<evidence type="ECO:0000256" key="4">
    <source>
        <dbReference type="ARBA" id="ARBA00023136"/>
    </source>
</evidence>
<feature type="transmembrane region" description="Helical" evidence="5">
    <location>
        <begin position="373"/>
        <end position="395"/>
    </location>
</feature>
<feature type="transmembrane region" description="Helical" evidence="5">
    <location>
        <begin position="138"/>
        <end position="161"/>
    </location>
</feature>
<dbReference type="PANTHER" id="PTHR11360">
    <property type="entry name" value="MONOCARBOXYLATE TRANSPORTER"/>
    <property type="match status" value="1"/>
</dbReference>
<feature type="transmembrane region" description="Helical" evidence="5">
    <location>
        <begin position="12"/>
        <end position="35"/>
    </location>
</feature>
<keyword evidence="3 5" id="KW-1133">Transmembrane helix</keyword>
<organism evidence="7 8">
    <name type="scientific">Actinomyces oris</name>
    <dbReference type="NCBI Taxonomy" id="544580"/>
    <lineage>
        <taxon>Bacteria</taxon>
        <taxon>Bacillati</taxon>
        <taxon>Actinomycetota</taxon>
        <taxon>Actinomycetes</taxon>
        <taxon>Actinomycetales</taxon>
        <taxon>Actinomycetaceae</taxon>
        <taxon>Actinomyces</taxon>
    </lineage>
</organism>
<evidence type="ECO:0000256" key="3">
    <source>
        <dbReference type="ARBA" id="ARBA00022989"/>
    </source>
</evidence>
<comment type="subcellular location">
    <subcellularLocation>
        <location evidence="1">Cell membrane</location>
        <topology evidence="1">Multi-pass membrane protein</topology>
    </subcellularLocation>
</comment>
<protein>
    <submittedName>
        <fullName evidence="7">MFS transporter</fullName>
    </submittedName>
</protein>
<dbReference type="InterPro" id="IPR050327">
    <property type="entry name" value="Proton-linked_MCT"/>
</dbReference>
<comment type="caution">
    <text evidence="7">The sequence shown here is derived from an EMBL/GenBank/DDBJ whole genome shotgun (WGS) entry which is preliminary data.</text>
</comment>
<sequence>MTTTLQHWQGRITAVAFTSLTGAFGLNLAIGQFIAPLMDSLAWSLAATSTVVAVNTLAWGLFQPLAGRLIDRIGPRQVMAGSASLMGLSYVTLATVTEYWQFLILFGVVVAAGFAGCSSMPSSVLVARWHTKSRPRALAVSSMGINAGQLLLLPLAGVLVTMLGWRAAFLALGAIMLALVVPVLWFGARNSPSDVGIRSDGTLEPAGAPTTLRDALSDRQFWTISLSFAGCGYSLYLFTTHMPKLALELSGSPSTGGWLMALVALCSAASMWLTGQWAAKRWGKRVTLIVLHTARAVSFTVLALAPSLPAFILGVAMFGLSSFPVIPLTTGLVADRFGGTAMGGILGSSWLIHQIFAALGVLLGGLLRDATGSYSASFASGAAVLIASTVLTWLISEGRFQLRPSPTAA</sequence>
<feature type="transmembrane region" description="Helical" evidence="5">
    <location>
        <begin position="78"/>
        <end position="96"/>
    </location>
</feature>
<dbReference type="AlphaFoldDB" id="A0A1Q8VCN3"/>
<dbReference type="PANTHER" id="PTHR11360:SF284">
    <property type="entry name" value="EG:103B4.3 PROTEIN-RELATED"/>
    <property type="match status" value="1"/>
</dbReference>
<reference evidence="7 8" key="1">
    <citation type="submission" date="2016-12" db="EMBL/GenBank/DDBJ databases">
        <title>Genomic Comparison of strains in the 'Actinomyces naeslundii' Group.</title>
        <authorList>
            <person name="Mughal S.R."/>
            <person name="Do T."/>
            <person name="Gilbert S.C."/>
            <person name="Witherden E.A."/>
            <person name="Didelot X."/>
            <person name="Beighton D."/>
        </authorList>
    </citation>
    <scope>NUCLEOTIDE SEQUENCE [LARGE SCALE GENOMIC DNA]</scope>
    <source>
        <strain evidence="7 8">CCUG 33920</strain>
    </source>
</reference>
<dbReference type="Proteomes" id="UP000186857">
    <property type="component" value="Unassembled WGS sequence"/>
</dbReference>
<evidence type="ECO:0000259" key="6">
    <source>
        <dbReference type="PROSITE" id="PS50850"/>
    </source>
</evidence>
<dbReference type="InterPro" id="IPR036259">
    <property type="entry name" value="MFS_trans_sf"/>
</dbReference>
<evidence type="ECO:0000256" key="5">
    <source>
        <dbReference type="SAM" id="Phobius"/>
    </source>
</evidence>
<feature type="transmembrane region" description="Helical" evidence="5">
    <location>
        <begin position="258"/>
        <end position="279"/>
    </location>
</feature>
<dbReference type="Pfam" id="PF07690">
    <property type="entry name" value="MFS_1"/>
    <property type="match status" value="1"/>
</dbReference>
<feature type="transmembrane region" description="Helical" evidence="5">
    <location>
        <begin position="221"/>
        <end position="238"/>
    </location>
</feature>
<dbReference type="InterPro" id="IPR011701">
    <property type="entry name" value="MFS"/>
</dbReference>
<gene>
    <name evidence="7" type="ORF">BKH29_02520</name>
</gene>
<feature type="transmembrane region" description="Helical" evidence="5">
    <location>
        <begin position="41"/>
        <end position="66"/>
    </location>
</feature>
<keyword evidence="2 5" id="KW-0812">Transmembrane</keyword>
<feature type="transmembrane region" description="Helical" evidence="5">
    <location>
        <begin position="102"/>
        <end position="126"/>
    </location>
</feature>
<dbReference type="Gene3D" id="1.20.1250.20">
    <property type="entry name" value="MFS general substrate transporter like domains"/>
    <property type="match status" value="2"/>
</dbReference>
<dbReference type="GO" id="GO:0005886">
    <property type="term" value="C:plasma membrane"/>
    <property type="evidence" value="ECO:0007669"/>
    <property type="project" value="UniProtKB-SubCell"/>
</dbReference>
<name>A0A1Q8VCN3_9ACTO</name>
<dbReference type="InterPro" id="IPR020846">
    <property type="entry name" value="MFS_dom"/>
</dbReference>
<dbReference type="EMBL" id="MSKJ01000005">
    <property type="protein sequence ID" value="OLO45850.1"/>
    <property type="molecule type" value="Genomic_DNA"/>
</dbReference>
<evidence type="ECO:0000313" key="8">
    <source>
        <dbReference type="Proteomes" id="UP000186857"/>
    </source>
</evidence>
<feature type="transmembrane region" description="Helical" evidence="5">
    <location>
        <begin position="345"/>
        <end position="367"/>
    </location>
</feature>
<evidence type="ECO:0000256" key="1">
    <source>
        <dbReference type="ARBA" id="ARBA00004651"/>
    </source>
</evidence>
<keyword evidence="4 5" id="KW-0472">Membrane</keyword>